<organism evidence="1 2">
    <name type="scientific">Coemansia nantahalensis</name>
    <dbReference type="NCBI Taxonomy" id="2789366"/>
    <lineage>
        <taxon>Eukaryota</taxon>
        <taxon>Fungi</taxon>
        <taxon>Fungi incertae sedis</taxon>
        <taxon>Zoopagomycota</taxon>
        <taxon>Kickxellomycotina</taxon>
        <taxon>Kickxellomycetes</taxon>
        <taxon>Kickxellales</taxon>
        <taxon>Kickxellaceae</taxon>
        <taxon>Coemansia</taxon>
    </lineage>
</organism>
<name>A0ACC1K8I2_9FUNG</name>
<evidence type="ECO:0000313" key="1">
    <source>
        <dbReference type="EMBL" id="KAJ2775396.1"/>
    </source>
</evidence>
<reference evidence="1" key="1">
    <citation type="submission" date="2022-07" db="EMBL/GenBank/DDBJ databases">
        <title>Phylogenomic reconstructions and comparative analyses of Kickxellomycotina fungi.</title>
        <authorList>
            <person name="Reynolds N.K."/>
            <person name="Stajich J.E."/>
            <person name="Barry K."/>
            <person name="Grigoriev I.V."/>
            <person name="Crous P."/>
            <person name="Smith M.E."/>
        </authorList>
    </citation>
    <scope>NUCLEOTIDE SEQUENCE</scope>
    <source>
        <strain evidence="1">CBS 109366</strain>
    </source>
</reference>
<gene>
    <name evidence="1" type="ORF">IWQ57_000451</name>
</gene>
<protein>
    <submittedName>
        <fullName evidence="1">Uncharacterized protein</fullName>
    </submittedName>
</protein>
<dbReference type="Proteomes" id="UP001140234">
    <property type="component" value="Unassembled WGS sequence"/>
</dbReference>
<evidence type="ECO:0000313" key="2">
    <source>
        <dbReference type="Proteomes" id="UP001140234"/>
    </source>
</evidence>
<comment type="caution">
    <text evidence="1">The sequence shown here is derived from an EMBL/GenBank/DDBJ whole genome shotgun (WGS) entry which is preliminary data.</text>
</comment>
<keyword evidence="2" id="KW-1185">Reference proteome</keyword>
<proteinExistence type="predicted"/>
<accession>A0ACC1K8I2</accession>
<sequence length="752" mass="81696">MPANTSGSDDQLGPSAMPVPPPPRRMQTDARAPRSSAPREMHRTRSEGPASASPQPATPPARSGSSSTGPGDLSAGPGHGDGDDDAELRRSRSRRFLDKLWRPGRSHDKDATPASSNDSAFSSGESAGSPDASTDEARQRQREQQVAALVAEHTELPDRRESGFVDASRVRRRLGVGRRRVEKCELYYEVFGSGPRRLFLIMGMVGSTMIWRLQTRYFAYLGDYTVCVFDNRGSGRSTITPGPYKISQMAKDALKVLDHLGWHTDVHVAGISLGGMIAQELCLLTGDASGSEDPARRRFASVVLADTWHSSAHALPTVKEIKFAFNGMAALGRDPVHLIDLVFPRRWVGRRFHDPVKEAQRRANDNDNDADGDAETDTAPSNRDVMTALFRAIQDNLHIHRAGDEARRRVQGESEAASGGGGNKEPAHLDHVCTSPPLSGGSDNDEPSLMAQALTLPPLAGGTSGGDSSERLMQEMEAAQQAAAAAAATDGYKRSVSGDVHQFMACLGHQLSAQQVREMRRRHPHTRFVVVHGEKDRVIRPHSGRALAKHLGCSIVWIAGAGHMSSIDAHCTFNFVLRSITRCERWVDEVPDRAHLTPASWEEQARVRRWISALRPTDHASIPPAVHRHISLHLGIPSAANAAKLCTGCESESESEPSSADTADGHGAHRRKSCIERMHLLGPLPRELVFIDEDDPDASPRVISANVAQEHPPSPTAAAKAPREMVVYGALLDAPFRVRRYAHSQTPGGPDR</sequence>
<dbReference type="EMBL" id="JANBUJ010000022">
    <property type="protein sequence ID" value="KAJ2775396.1"/>
    <property type="molecule type" value="Genomic_DNA"/>
</dbReference>